<evidence type="ECO:0000259" key="7">
    <source>
        <dbReference type="Pfam" id="PF02687"/>
    </source>
</evidence>
<dbReference type="EMBL" id="VNIK02000002">
    <property type="protein sequence ID" value="KAB5490832.1"/>
    <property type="molecule type" value="Genomic_DNA"/>
</dbReference>
<proteinExistence type="predicted"/>
<dbReference type="InterPro" id="IPR025857">
    <property type="entry name" value="MacB_PCD"/>
</dbReference>
<feature type="domain" description="ABC3 transporter permease C-terminal" evidence="7">
    <location>
        <begin position="277"/>
        <end position="395"/>
    </location>
</feature>
<dbReference type="Pfam" id="PF02687">
    <property type="entry name" value="FtsX"/>
    <property type="match status" value="1"/>
</dbReference>
<evidence type="ECO:0000256" key="1">
    <source>
        <dbReference type="ARBA" id="ARBA00004651"/>
    </source>
</evidence>
<reference evidence="9" key="1">
    <citation type="submission" date="2019-10" db="EMBL/GenBank/DDBJ databases">
        <title>Muricauda hadale sp. nov., a piezophilic bacterium isolated from hadopelagic water of the Mariana Trench.</title>
        <authorList>
            <person name="Wei Y."/>
        </authorList>
    </citation>
    <scope>NUCLEOTIDE SEQUENCE [LARGE SCALE GENOMIC DNA]</scope>
    <source>
        <strain evidence="9">MT-229</strain>
    </source>
</reference>
<feature type="transmembrane region" description="Helical" evidence="6">
    <location>
        <begin position="321"/>
        <end position="348"/>
    </location>
</feature>
<name>A0A5N5IYU3_9FLAO</name>
<organism evidence="9 10">
    <name type="scientific">Flagellimonas hadalis</name>
    <dbReference type="NCBI Taxonomy" id="2597517"/>
    <lineage>
        <taxon>Bacteria</taxon>
        <taxon>Pseudomonadati</taxon>
        <taxon>Bacteroidota</taxon>
        <taxon>Flavobacteriia</taxon>
        <taxon>Flavobacteriales</taxon>
        <taxon>Flavobacteriaceae</taxon>
        <taxon>Flagellimonas</taxon>
    </lineage>
</organism>
<keyword evidence="2" id="KW-1003">Cell membrane</keyword>
<comment type="caution">
    <text evidence="9">The sequence shown here is derived from an EMBL/GenBank/DDBJ whole genome shotgun (WGS) entry which is preliminary data.</text>
</comment>
<dbReference type="GO" id="GO:0005886">
    <property type="term" value="C:plasma membrane"/>
    <property type="evidence" value="ECO:0007669"/>
    <property type="project" value="UniProtKB-SubCell"/>
</dbReference>
<dbReference type="Proteomes" id="UP000319204">
    <property type="component" value="Unassembled WGS sequence"/>
</dbReference>
<protein>
    <submittedName>
        <fullName evidence="9">FtsX-like permease family protein</fullName>
    </submittedName>
</protein>
<evidence type="ECO:0000256" key="4">
    <source>
        <dbReference type="ARBA" id="ARBA00022989"/>
    </source>
</evidence>
<sequence length="403" mass="45313">MNIWKISLRNFRFKPLYTFLGILTLSVSIALLVGIQQLDKSFRGQLDNNLGEIDMVVGAKGSPLQLVLASVLHIDNPTGNIPFEEAKGLMKNPMIQKAVPISYGDNFKGYRIVGTTDDFATLYSASITHGRSMEKPMEVVLGASVAEKLGLRIGDTFQSSHGLIEKGAHTHEEPLTVVGIYNTTHKVLDRLIVTGLETIWEVHHHEEEHKEEHQEEGEEEHEQEITSLLVSFRNPIALLTVPRSINENTNMQAALPKFELERLYQFTGVGVKTITWIAYAILVISCITIFISLYRMVRDRAFDLALMRSYGANRFQLAKMVLYEGVLMAGTAFLMGILLSQIGVFFIFEMIADQYKQTMPLQLKYQEVLQTGVLVLSMVLLSIALAIYPLIKMNISKILSHEK</sequence>
<evidence type="ECO:0000256" key="6">
    <source>
        <dbReference type="SAM" id="Phobius"/>
    </source>
</evidence>
<dbReference type="Pfam" id="PF12704">
    <property type="entry name" value="MacB_PCD"/>
    <property type="match status" value="1"/>
</dbReference>
<keyword evidence="4 6" id="KW-1133">Transmembrane helix</keyword>
<dbReference type="RefSeq" id="WP_151889523.1">
    <property type="nucleotide sequence ID" value="NZ_VNIK02000002.1"/>
</dbReference>
<evidence type="ECO:0000313" key="9">
    <source>
        <dbReference type="EMBL" id="KAB5490832.1"/>
    </source>
</evidence>
<evidence type="ECO:0000256" key="3">
    <source>
        <dbReference type="ARBA" id="ARBA00022692"/>
    </source>
</evidence>
<feature type="transmembrane region" description="Helical" evidence="6">
    <location>
        <begin position="16"/>
        <end position="35"/>
    </location>
</feature>
<dbReference type="PANTHER" id="PTHR43738:SF2">
    <property type="entry name" value="ABC TRANSPORTER PERMEASE"/>
    <property type="match status" value="1"/>
</dbReference>
<dbReference type="InterPro" id="IPR051125">
    <property type="entry name" value="ABC-4/HrtB_transporter"/>
</dbReference>
<evidence type="ECO:0000256" key="2">
    <source>
        <dbReference type="ARBA" id="ARBA00022475"/>
    </source>
</evidence>
<evidence type="ECO:0000256" key="5">
    <source>
        <dbReference type="ARBA" id="ARBA00023136"/>
    </source>
</evidence>
<feature type="domain" description="MacB-like periplasmic core" evidence="8">
    <location>
        <begin position="18"/>
        <end position="199"/>
    </location>
</feature>
<keyword evidence="3 6" id="KW-0812">Transmembrane</keyword>
<feature type="transmembrane region" description="Helical" evidence="6">
    <location>
        <begin position="368"/>
        <end position="391"/>
    </location>
</feature>
<dbReference type="PANTHER" id="PTHR43738">
    <property type="entry name" value="ABC TRANSPORTER, MEMBRANE PROTEIN"/>
    <property type="match status" value="1"/>
</dbReference>
<evidence type="ECO:0000313" key="10">
    <source>
        <dbReference type="Proteomes" id="UP000319204"/>
    </source>
</evidence>
<dbReference type="AlphaFoldDB" id="A0A5N5IYU3"/>
<feature type="transmembrane region" description="Helical" evidence="6">
    <location>
        <begin position="276"/>
        <end position="297"/>
    </location>
</feature>
<gene>
    <name evidence="9" type="ORF">FOT42_005215</name>
</gene>
<accession>A0A5N5IYU3</accession>
<keyword evidence="5 6" id="KW-0472">Membrane</keyword>
<evidence type="ECO:0000259" key="8">
    <source>
        <dbReference type="Pfam" id="PF12704"/>
    </source>
</evidence>
<dbReference type="InterPro" id="IPR003838">
    <property type="entry name" value="ABC3_permease_C"/>
</dbReference>
<comment type="subcellular location">
    <subcellularLocation>
        <location evidence="1">Cell membrane</location>
        <topology evidence="1">Multi-pass membrane protein</topology>
    </subcellularLocation>
</comment>
<keyword evidence="10" id="KW-1185">Reference proteome</keyword>
<dbReference type="OrthoDB" id="9784014at2"/>